<organism evidence="1">
    <name type="scientific">Zea mays</name>
    <name type="common">Maize</name>
    <dbReference type="NCBI Taxonomy" id="4577"/>
    <lineage>
        <taxon>Eukaryota</taxon>
        <taxon>Viridiplantae</taxon>
        <taxon>Streptophyta</taxon>
        <taxon>Embryophyta</taxon>
        <taxon>Tracheophyta</taxon>
        <taxon>Spermatophyta</taxon>
        <taxon>Magnoliopsida</taxon>
        <taxon>Liliopsida</taxon>
        <taxon>Poales</taxon>
        <taxon>Poaceae</taxon>
        <taxon>PACMAD clade</taxon>
        <taxon>Panicoideae</taxon>
        <taxon>Andropogonodae</taxon>
        <taxon>Andropogoneae</taxon>
        <taxon>Tripsacinae</taxon>
        <taxon>Zea</taxon>
    </lineage>
</organism>
<dbReference type="AlphaFoldDB" id="B7ZZP6"/>
<evidence type="ECO:0000313" key="1">
    <source>
        <dbReference type="EMBL" id="ACL53395.1"/>
    </source>
</evidence>
<dbReference type="ExpressionAtlas" id="B7ZZP6">
    <property type="expression patterns" value="baseline and differential"/>
</dbReference>
<dbReference type="Gene3D" id="3.30.2010.10">
    <property type="entry name" value="Metalloproteases ('zincins'), catalytic domain"/>
    <property type="match status" value="1"/>
</dbReference>
<name>B7ZZP6_MAIZE</name>
<sequence>MAASPACAPGLISGPTLPPLPVAFRCYWAQKPSSASTSSRRPCRRRFVPVAAASTRTSSAAARGLDADDFRHPLDKQNTLLLRAIPGLNDVGKALLGPVSEQVMVLQNIGTSVLVSPNQLPDLHQLLVEAAKLLNTEAPDLYIRQNPVPNAYTLAINGKNHSLSFTQALWSCLLQGNCRLFWLMSWVTSSAIMVFGSLLPIYSQWEHTLSLVLAWLLASWKSSYTDGYELQS</sequence>
<protein>
    <submittedName>
        <fullName evidence="1">Uncharacterized protein</fullName>
    </submittedName>
</protein>
<proteinExistence type="evidence at transcript level"/>
<reference evidence="1" key="1">
    <citation type="journal article" date="2009" name="PLoS Genet.">
        <title>Sequencing, mapping, and analysis of 27,455 maize full-length cDNAs.</title>
        <authorList>
            <person name="Soderlund C."/>
            <person name="Descour A."/>
            <person name="Kudrna D."/>
            <person name="Bomhoff M."/>
            <person name="Boyd L."/>
            <person name="Currie J."/>
            <person name="Angelova A."/>
            <person name="Collura K."/>
            <person name="Wissotski M."/>
            <person name="Ashley E."/>
            <person name="Morrow D."/>
            <person name="Fernandes J."/>
            <person name="Walbot V."/>
            <person name="Yu Y."/>
        </authorList>
    </citation>
    <scope>NUCLEOTIDE SEQUENCE</scope>
    <source>
        <strain evidence="1">B73</strain>
    </source>
</reference>
<accession>B7ZZP6</accession>
<dbReference type="PANTHER" id="PTHR10120">
    <property type="entry name" value="CAAX PRENYL PROTEASE 1"/>
    <property type="match status" value="1"/>
</dbReference>
<dbReference type="EMBL" id="BT054788">
    <property type="protein sequence ID" value="ACL53395.1"/>
    <property type="molecule type" value="mRNA"/>
</dbReference>